<reference evidence="10 11" key="1">
    <citation type="submission" date="2021-01" db="EMBL/GenBank/DDBJ databases">
        <title>Diatom-associated Roseobacters Show Island Model of Population Structure.</title>
        <authorList>
            <person name="Qu L."/>
            <person name="Feng X."/>
            <person name="Chen Y."/>
            <person name="Li L."/>
            <person name="Wang X."/>
            <person name="Hu Z."/>
            <person name="Wang H."/>
            <person name="Luo H."/>
        </authorList>
    </citation>
    <scope>NUCLEOTIDE SEQUENCE [LARGE SCALE GENOMIC DNA]</scope>
    <source>
        <strain evidence="10 11">TR60-84</strain>
    </source>
</reference>
<dbReference type="CDD" id="cd06582">
    <property type="entry name" value="TM_PBP1_LivH_like"/>
    <property type="match status" value="1"/>
</dbReference>
<keyword evidence="11" id="KW-1185">Reference proteome</keyword>
<comment type="caution">
    <text evidence="10">The sequence shown here is derived from an EMBL/GenBank/DDBJ whole genome shotgun (WGS) entry which is preliminary data.</text>
</comment>
<feature type="transmembrane region" description="Helical" evidence="9">
    <location>
        <begin position="61"/>
        <end position="81"/>
    </location>
</feature>
<dbReference type="Pfam" id="PF02653">
    <property type="entry name" value="BPD_transp_2"/>
    <property type="match status" value="1"/>
</dbReference>
<evidence type="ECO:0000256" key="5">
    <source>
        <dbReference type="ARBA" id="ARBA00022970"/>
    </source>
</evidence>
<evidence type="ECO:0000256" key="6">
    <source>
        <dbReference type="ARBA" id="ARBA00022989"/>
    </source>
</evidence>
<dbReference type="GO" id="GO:0022857">
    <property type="term" value="F:transmembrane transporter activity"/>
    <property type="evidence" value="ECO:0007669"/>
    <property type="project" value="InterPro"/>
</dbReference>
<keyword evidence="4 9" id="KW-0812">Transmembrane</keyword>
<feature type="transmembrane region" description="Helical" evidence="9">
    <location>
        <begin position="186"/>
        <end position="209"/>
    </location>
</feature>
<feature type="transmembrane region" description="Helical" evidence="9">
    <location>
        <begin position="6"/>
        <end position="29"/>
    </location>
</feature>
<organism evidence="10 11">
    <name type="scientific">Sulfitobacter geojensis</name>
    <dbReference type="NCBI Taxonomy" id="1342299"/>
    <lineage>
        <taxon>Bacteria</taxon>
        <taxon>Pseudomonadati</taxon>
        <taxon>Pseudomonadota</taxon>
        <taxon>Alphaproteobacteria</taxon>
        <taxon>Rhodobacterales</taxon>
        <taxon>Roseobacteraceae</taxon>
        <taxon>Sulfitobacter</taxon>
    </lineage>
</organism>
<dbReference type="RefSeq" id="WP_203243611.1">
    <property type="nucleotide sequence ID" value="NZ_JAFBRH010000010.1"/>
</dbReference>
<keyword evidence="5" id="KW-0029">Amino-acid transport</keyword>
<dbReference type="Proteomes" id="UP000732193">
    <property type="component" value="Unassembled WGS sequence"/>
</dbReference>
<evidence type="ECO:0000256" key="3">
    <source>
        <dbReference type="ARBA" id="ARBA00022475"/>
    </source>
</evidence>
<dbReference type="EMBL" id="JAFBRM010000011">
    <property type="protein sequence ID" value="MBM1715888.1"/>
    <property type="molecule type" value="Genomic_DNA"/>
</dbReference>
<comment type="similarity">
    <text evidence="8">Belongs to the binding-protein-dependent transport system permease family. LivHM subfamily.</text>
</comment>
<protein>
    <submittedName>
        <fullName evidence="10">Branched-chain amino acid ABC transporter permease</fullName>
    </submittedName>
</protein>
<keyword evidence="3" id="KW-1003">Cell membrane</keyword>
<feature type="transmembrane region" description="Helical" evidence="9">
    <location>
        <begin position="215"/>
        <end position="232"/>
    </location>
</feature>
<evidence type="ECO:0000256" key="2">
    <source>
        <dbReference type="ARBA" id="ARBA00022448"/>
    </source>
</evidence>
<evidence type="ECO:0000256" key="9">
    <source>
        <dbReference type="SAM" id="Phobius"/>
    </source>
</evidence>
<keyword evidence="6 9" id="KW-1133">Transmembrane helix</keyword>
<dbReference type="PANTHER" id="PTHR11795:SF445">
    <property type="entry name" value="AMINO ACID ABC TRANSPORTER PERMEASE PROTEIN"/>
    <property type="match status" value="1"/>
</dbReference>
<feature type="transmembrane region" description="Helical" evidence="9">
    <location>
        <begin position="133"/>
        <end position="157"/>
    </location>
</feature>
<dbReference type="PANTHER" id="PTHR11795">
    <property type="entry name" value="BRANCHED-CHAIN AMINO ACID TRANSPORT SYSTEM PERMEASE PROTEIN LIVH"/>
    <property type="match status" value="1"/>
</dbReference>
<keyword evidence="2" id="KW-0813">Transport</keyword>
<keyword evidence="7 9" id="KW-0472">Membrane</keyword>
<feature type="transmembrane region" description="Helical" evidence="9">
    <location>
        <begin position="36"/>
        <end position="55"/>
    </location>
</feature>
<dbReference type="AlphaFoldDB" id="A0AAE3B814"/>
<evidence type="ECO:0000313" key="11">
    <source>
        <dbReference type="Proteomes" id="UP000732193"/>
    </source>
</evidence>
<evidence type="ECO:0000313" key="10">
    <source>
        <dbReference type="EMBL" id="MBM1715888.1"/>
    </source>
</evidence>
<evidence type="ECO:0000256" key="8">
    <source>
        <dbReference type="ARBA" id="ARBA00037998"/>
    </source>
</evidence>
<feature type="transmembrane region" description="Helical" evidence="9">
    <location>
        <begin position="93"/>
        <end position="113"/>
    </location>
</feature>
<feature type="transmembrane region" description="Helical" evidence="9">
    <location>
        <begin position="262"/>
        <end position="280"/>
    </location>
</feature>
<name>A0AAE3B814_9RHOB</name>
<sequence length="285" mass="31154">MNLDIFLTLLLSGILTGSLYGLFASGLTFQLGSLSIANFGYGSWLILAMYTTYFALKVWGLPLMVVILVLPPSYFLAGYLIRNYFLRQGTLASQILTTLGIAMMVDGFIVMVYSPAPRTLGIIEPLYYLTADIYVGQLRVLAFVVAAIALISFQLFLRRSYLGKMIRAVVEERETAQLMGINSERVLGIAFGLSFVLIAISGILMMHLFPVTTSAGAIYQLMSFLIATIAGLGNMRGAFFAGIAIGVMNSFLLYFASSYATVVLFTVFVVVLILFSNRTAGIKHI</sequence>
<dbReference type="InterPro" id="IPR052157">
    <property type="entry name" value="BCAA_transport_permease"/>
</dbReference>
<proteinExistence type="inferred from homology"/>
<evidence type="ECO:0000256" key="7">
    <source>
        <dbReference type="ARBA" id="ARBA00023136"/>
    </source>
</evidence>
<dbReference type="InterPro" id="IPR001851">
    <property type="entry name" value="ABC_transp_permease"/>
</dbReference>
<comment type="subcellular location">
    <subcellularLocation>
        <location evidence="1">Cell membrane</location>
        <topology evidence="1">Multi-pass membrane protein</topology>
    </subcellularLocation>
</comment>
<gene>
    <name evidence="10" type="ORF">JQV55_20120</name>
</gene>
<dbReference type="GO" id="GO:0005886">
    <property type="term" value="C:plasma membrane"/>
    <property type="evidence" value="ECO:0007669"/>
    <property type="project" value="UniProtKB-SubCell"/>
</dbReference>
<accession>A0AAE3B814</accession>
<evidence type="ECO:0000256" key="1">
    <source>
        <dbReference type="ARBA" id="ARBA00004651"/>
    </source>
</evidence>
<dbReference type="GO" id="GO:0006865">
    <property type="term" value="P:amino acid transport"/>
    <property type="evidence" value="ECO:0007669"/>
    <property type="project" value="UniProtKB-KW"/>
</dbReference>
<evidence type="ECO:0000256" key="4">
    <source>
        <dbReference type="ARBA" id="ARBA00022692"/>
    </source>
</evidence>